<evidence type="ECO:0000313" key="2">
    <source>
        <dbReference type="EMBL" id="AUC21204.1"/>
    </source>
</evidence>
<organism evidence="2 3">
    <name type="scientific">Polaribacter sejongensis</name>
    <dbReference type="NCBI Taxonomy" id="985043"/>
    <lineage>
        <taxon>Bacteria</taxon>
        <taxon>Pseudomonadati</taxon>
        <taxon>Bacteroidota</taxon>
        <taxon>Flavobacteriia</taxon>
        <taxon>Flavobacteriales</taxon>
        <taxon>Flavobacteriaceae</taxon>
    </lineage>
</organism>
<dbReference type="InterPro" id="IPR013783">
    <property type="entry name" value="Ig-like_fold"/>
</dbReference>
<evidence type="ECO:0000259" key="1">
    <source>
        <dbReference type="Pfam" id="PF01833"/>
    </source>
</evidence>
<dbReference type="Gene3D" id="2.60.40.10">
    <property type="entry name" value="Immunoglobulins"/>
    <property type="match status" value="1"/>
</dbReference>
<keyword evidence="3" id="KW-1185">Reference proteome</keyword>
<dbReference type="RefSeq" id="WP_208890408.1">
    <property type="nucleotide sequence ID" value="NZ_CP019336.1"/>
</dbReference>
<name>A0ABN5F450_9FLAO</name>
<dbReference type="SUPFAM" id="SSF117281">
    <property type="entry name" value="Kelch motif"/>
    <property type="match status" value="1"/>
</dbReference>
<dbReference type="Pfam" id="PF01833">
    <property type="entry name" value="TIG"/>
    <property type="match status" value="1"/>
</dbReference>
<accession>A0ABN5F450</accession>
<feature type="domain" description="IPT/TIG" evidence="1">
    <location>
        <begin position="136"/>
        <end position="187"/>
    </location>
</feature>
<gene>
    <name evidence="2" type="ORF">BTO15_03360</name>
</gene>
<dbReference type="EMBL" id="CP019336">
    <property type="protein sequence ID" value="AUC21204.1"/>
    <property type="molecule type" value="Genomic_DNA"/>
</dbReference>
<evidence type="ECO:0000313" key="3">
    <source>
        <dbReference type="Proteomes" id="UP000232721"/>
    </source>
</evidence>
<dbReference type="Proteomes" id="UP000232721">
    <property type="component" value="Chromosome"/>
</dbReference>
<dbReference type="InterPro" id="IPR015915">
    <property type="entry name" value="Kelch-typ_b-propeller"/>
</dbReference>
<proteinExistence type="predicted"/>
<dbReference type="Gene3D" id="2.120.10.80">
    <property type="entry name" value="Kelch-type beta propeller"/>
    <property type="match status" value="1"/>
</dbReference>
<reference evidence="2 3" key="1">
    <citation type="submission" date="2017-02" db="EMBL/GenBank/DDBJ databases">
        <title>Trade-off between light-utilization and light-protection in marine flavobacteria.</title>
        <authorList>
            <person name="Kumagai Y."/>
            <person name="Yoshizawa S."/>
            <person name="Kogure K."/>
            <person name="Iwasaki W."/>
        </authorList>
    </citation>
    <scope>NUCLEOTIDE SEQUENCE [LARGE SCALE GENOMIC DNA]</scope>
    <source>
        <strain evidence="2 3">KCTC 23670</strain>
    </source>
</reference>
<protein>
    <recommendedName>
        <fullName evidence="1">IPT/TIG domain-containing protein</fullName>
    </recommendedName>
</protein>
<sequence length="677" mass="78537">MSFSSSTFSNFFLCFSLIIIISCSDDEEDIISNEILIETISNENINEGGVVLKGRFTNVNENVDFGFVLSGIEGGTYNQLGEVKIIKNVLDNEYSIEYRSGLKEGKKYYFNVFIILNGEYFYGKEKLFVSNGSAIPIIKELSSSKLSLLDTLLIKGSYFSQNPKVYFSNVVAVPFVSSDSLIKVVVPFPKNNYLLTKPYSKIKIVNEDNQENTISNFSLNTPRIDSIVPKRITDSDTLRIYGDYFDAKRSNMVTTISDNQQYNYKIIKSSKNIIILEPSIIRKKNPIIVVRSQLTNVTKQMEVLMPEITSIPTNCLSFEDDLVIKGANFPLNNDRFIIKLEDNYLSPYIATRDSLVFKIDNGYKFKDFKDNEISINYLNEVNIAKDKICIDEPWLKVNNDYEGHGVIKMFTFNEDIYALGFTYTNWDTLKDVFKLNKNTFNFEKVTDENFNKEYSSNSGRLNVFYKDKMYSKKYLSSNDDLFASYNILTNDKKELSDFPGVLREYGFMVVVGDYIYTGLGERYFREPMRDIWKYSIINNSWEKIIDNFPEITSSYETSKLNPLVFVDNNKIYIGSGQVNKQLDFWELDTENNQITKKLDLPDAFKNLSVNSNNALFIENKTYFHNQSMFEYDSNNDIWKNYITNGERYSGAGYFYLNDEIYMKYDRAIYKFNSEYLK</sequence>
<dbReference type="InterPro" id="IPR002909">
    <property type="entry name" value="IPT_dom"/>
</dbReference>